<evidence type="ECO:0000256" key="1">
    <source>
        <dbReference type="SAM" id="Phobius"/>
    </source>
</evidence>
<name>A0A9D0ZQK8_9FIRM</name>
<evidence type="ECO:0000313" key="2">
    <source>
        <dbReference type="EMBL" id="HIQ90824.1"/>
    </source>
</evidence>
<dbReference type="AlphaFoldDB" id="A0A9D0ZQK8"/>
<feature type="transmembrane region" description="Helical" evidence="1">
    <location>
        <begin position="6"/>
        <end position="24"/>
    </location>
</feature>
<reference evidence="2" key="2">
    <citation type="journal article" date="2021" name="PeerJ">
        <title>Extensive microbial diversity within the chicken gut microbiome revealed by metagenomics and culture.</title>
        <authorList>
            <person name="Gilroy R."/>
            <person name="Ravi A."/>
            <person name="Getino M."/>
            <person name="Pursley I."/>
            <person name="Horton D.L."/>
            <person name="Alikhan N.F."/>
            <person name="Baker D."/>
            <person name="Gharbi K."/>
            <person name="Hall N."/>
            <person name="Watson M."/>
            <person name="Adriaenssens E.M."/>
            <person name="Foster-Nyarko E."/>
            <person name="Jarju S."/>
            <person name="Secka A."/>
            <person name="Antonio M."/>
            <person name="Oren A."/>
            <person name="Chaudhuri R.R."/>
            <person name="La Ragione R."/>
            <person name="Hildebrand F."/>
            <person name="Pallen M.J."/>
        </authorList>
    </citation>
    <scope>NUCLEOTIDE SEQUENCE</scope>
    <source>
        <strain evidence="2">CHK147-3167</strain>
    </source>
</reference>
<protein>
    <submittedName>
        <fullName evidence="2">Uncharacterized protein</fullName>
    </submittedName>
</protein>
<reference evidence="2" key="1">
    <citation type="submission" date="2020-10" db="EMBL/GenBank/DDBJ databases">
        <authorList>
            <person name="Gilroy R."/>
        </authorList>
    </citation>
    <scope>NUCLEOTIDE SEQUENCE</scope>
    <source>
        <strain evidence="2">CHK147-3167</strain>
    </source>
</reference>
<sequence length="54" mass="6310">RMISILYIVLYGIIGMITYFFVAYKSKTIDNVFGKGFVQKVFDNLKKLKKKTVK</sequence>
<keyword evidence="1" id="KW-0472">Membrane</keyword>
<feature type="non-terminal residue" evidence="2">
    <location>
        <position position="1"/>
    </location>
</feature>
<keyword evidence="1" id="KW-1133">Transmembrane helix</keyword>
<evidence type="ECO:0000313" key="3">
    <source>
        <dbReference type="Proteomes" id="UP000886786"/>
    </source>
</evidence>
<gene>
    <name evidence="2" type="ORF">IAB27_04285</name>
</gene>
<keyword evidence="1" id="KW-0812">Transmembrane</keyword>
<organism evidence="2 3">
    <name type="scientific">Candidatus Coprosoma intestinipullorum</name>
    <dbReference type="NCBI Taxonomy" id="2840752"/>
    <lineage>
        <taxon>Bacteria</taxon>
        <taxon>Bacillati</taxon>
        <taxon>Bacillota</taxon>
        <taxon>Bacillota incertae sedis</taxon>
        <taxon>Candidatus Coprosoma</taxon>
    </lineage>
</organism>
<comment type="caution">
    <text evidence="2">The sequence shown here is derived from an EMBL/GenBank/DDBJ whole genome shotgun (WGS) entry which is preliminary data.</text>
</comment>
<dbReference type="Proteomes" id="UP000886786">
    <property type="component" value="Unassembled WGS sequence"/>
</dbReference>
<dbReference type="EMBL" id="DVFV01000079">
    <property type="protein sequence ID" value="HIQ90824.1"/>
    <property type="molecule type" value="Genomic_DNA"/>
</dbReference>
<proteinExistence type="predicted"/>
<accession>A0A9D0ZQK8</accession>